<organism evidence="2 3">
    <name type="scientific">Labedaea rhizosphaerae</name>
    <dbReference type="NCBI Taxonomy" id="598644"/>
    <lineage>
        <taxon>Bacteria</taxon>
        <taxon>Bacillati</taxon>
        <taxon>Actinomycetota</taxon>
        <taxon>Actinomycetes</taxon>
        <taxon>Pseudonocardiales</taxon>
        <taxon>Pseudonocardiaceae</taxon>
        <taxon>Labedaea</taxon>
    </lineage>
</organism>
<accession>A0A4R6S712</accession>
<keyword evidence="3" id="KW-1185">Reference proteome</keyword>
<proteinExistence type="predicted"/>
<gene>
    <name evidence="2" type="ORF">EV186_105366</name>
</gene>
<dbReference type="AlphaFoldDB" id="A0A4R6S712"/>
<dbReference type="RefSeq" id="WP_133852512.1">
    <property type="nucleotide sequence ID" value="NZ_SNXZ01000005.1"/>
</dbReference>
<evidence type="ECO:0000256" key="1">
    <source>
        <dbReference type="SAM" id="SignalP"/>
    </source>
</evidence>
<dbReference type="Proteomes" id="UP000295444">
    <property type="component" value="Unassembled WGS sequence"/>
</dbReference>
<protein>
    <recommendedName>
        <fullName evidence="4">PASTA domain-containing protein</fullName>
    </recommendedName>
</protein>
<feature type="chain" id="PRO_5038525635" description="PASTA domain-containing protein" evidence="1">
    <location>
        <begin position="18"/>
        <end position="110"/>
    </location>
</feature>
<dbReference type="PROSITE" id="PS51257">
    <property type="entry name" value="PROKAR_LIPOPROTEIN"/>
    <property type="match status" value="1"/>
</dbReference>
<name>A0A4R6S712_LABRH</name>
<dbReference type="OrthoDB" id="4335972at2"/>
<reference evidence="2 3" key="1">
    <citation type="submission" date="2019-03" db="EMBL/GenBank/DDBJ databases">
        <title>Genomic Encyclopedia of Type Strains, Phase IV (KMG-IV): sequencing the most valuable type-strain genomes for metagenomic binning, comparative biology and taxonomic classification.</title>
        <authorList>
            <person name="Goeker M."/>
        </authorList>
    </citation>
    <scope>NUCLEOTIDE SEQUENCE [LARGE SCALE GENOMIC DNA]</scope>
    <source>
        <strain evidence="2 3">DSM 45361</strain>
    </source>
</reference>
<evidence type="ECO:0000313" key="2">
    <source>
        <dbReference type="EMBL" id="TDP95134.1"/>
    </source>
</evidence>
<evidence type="ECO:0008006" key="4">
    <source>
        <dbReference type="Google" id="ProtNLM"/>
    </source>
</evidence>
<keyword evidence="1" id="KW-0732">Signal</keyword>
<sequence>MKLTALAVLLLALAACNPGEDLPGPSSGAKHSATMPNLVGSNLQKAQDKIQDLLNDPMYLTTSHDATGQKRQQIDDSNWKVCTQNVPAGQQIGMKSTIDFGAVKNNESCP</sequence>
<feature type="signal peptide" evidence="1">
    <location>
        <begin position="1"/>
        <end position="17"/>
    </location>
</feature>
<dbReference type="EMBL" id="SNXZ01000005">
    <property type="protein sequence ID" value="TDP95134.1"/>
    <property type="molecule type" value="Genomic_DNA"/>
</dbReference>
<comment type="caution">
    <text evidence="2">The sequence shown here is derived from an EMBL/GenBank/DDBJ whole genome shotgun (WGS) entry which is preliminary data.</text>
</comment>
<dbReference type="Gene3D" id="3.30.10.20">
    <property type="match status" value="1"/>
</dbReference>
<evidence type="ECO:0000313" key="3">
    <source>
        <dbReference type="Proteomes" id="UP000295444"/>
    </source>
</evidence>